<feature type="region of interest" description="Disordered" evidence="1">
    <location>
        <begin position="1"/>
        <end position="100"/>
    </location>
</feature>
<evidence type="ECO:0000313" key="3">
    <source>
        <dbReference type="Proteomes" id="UP001189429"/>
    </source>
</evidence>
<dbReference type="EMBL" id="CAUYUJ010000100">
    <property type="protein sequence ID" value="CAK0788640.1"/>
    <property type="molecule type" value="Genomic_DNA"/>
</dbReference>
<dbReference type="Proteomes" id="UP001189429">
    <property type="component" value="Unassembled WGS sequence"/>
</dbReference>
<sequence length="213" mass="23081">GDNPTSAALGTVTSQAAPKAETSAPVEAPAKGVEHTPAADAATKQLVEKREVEPARAEVAKPPKRSRGATKCHDDQQPPKQPRKAARQQQSPNEKVDKQALAKAKENFEMCAKVKARGESMVWNVSNMDEWSWAKNDPLMPELDAGLKKLTEHAMEVPILQKVMSMEFTAMKSTLSEKDFTAALGALPQPDGPLNAVREVLNALQGCHGQRQK</sequence>
<feature type="non-terminal residue" evidence="2">
    <location>
        <position position="1"/>
    </location>
</feature>
<proteinExistence type="predicted"/>
<reference evidence="2" key="1">
    <citation type="submission" date="2023-10" db="EMBL/GenBank/DDBJ databases">
        <authorList>
            <person name="Chen Y."/>
            <person name="Shah S."/>
            <person name="Dougan E. K."/>
            <person name="Thang M."/>
            <person name="Chan C."/>
        </authorList>
    </citation>
    <scope>NUCLEOTIDE SEQUENCE [LARGE SCALE GENOMIC DNA]</scope>
</reference>
<feature type="compositionally biased region" description="Basic and acidic residues" evidence="1">
    <location>
        <begin position="46"/>
        <end position="61"/>
    </location>
</feature>
<evidence type="ECO:0000313" key="2">
    <source>
        <dbReference type="EMBL" id="CAK0788640.1"/>
    </source>
</evidence>
<gene>
    <name evidence="2" type="ORF">PCOR1329_LOCUS480</name>
</gene>
<feature type="compositionally biased region" description="Polar residues" evidence="1">
    <location>
        <begin position="1"/>
        <end position="16"/>
    </location>
</feature>
<organism evidence="2 3">
    <name type="scientific">Prorocentrum cordatum</name>
    <dbReference type="NCBI Taxonomy" id="2364126"/>
    <lineage>
        <taxon>Eukaryota</taxon>
        <taxon>Sar</taxon>
        <taxon>Alveolata</taxon>
        <taxon>Dinophyceae</taxon>
        <taxon>Prorocentrales</taxon>
        <taxon>Prorocentraceae</taxon>
        <taxon>Prorocentrum</taxon>
    </lineage>
</organism>
<accession>A0ABN9P7U9</accession>
<comment type="caution">
    <text evidence="2">The sequence shown here is derived from an EMBL/GenBank/DDBJ whole genome shotgun (WGS) entry which is preliminary data.</text>
</comment>
<name>A0ABN9P7U9_9DINO</name>
<evidence type="ECO:0000256" key="1">
    <source>
        <dbReference type="SAM" id="MobiDB-lite"/>
    </source>
</evidence>
<protein>
    <submittedName>
        <fullName evidence="2">Uncharacterized protein</fullName>
    </submittedName>
</protein>
<keyword evidence="3" id="KW-1185">Reference proteome</keyword>